<sequence length="66" mass="7272">MAAKLLPLLVLLLIMGSCMAQARTIVVEKHDIVSEERNLEEADGDDSGLDNNHHNCPLPDFNGKRC</sequence>
<evidence type="ECO:0000313" key="3">
    <source>
        <dbReference type="EMBL" id="PIM98648.1"/>
    </source>
</evidence>
<dbReference type="AlphaFoldDB" id="A0A2G9G001"/>
<protein>
    <submittedName>
        <fullName evidence="3">Uncharacterized protein</fullName>
    </submittedName>
</protein>
<feature type="chain" id="PRO_5013748697" evidence="2">
    <location>
        <begin position="21"/>
        <end position="66"/>
    </location>
</feature>
<accession>A0A2G9G001</accession>
<dbReference type="EMBL" id="NKXS01008200">
    <property type="protein sequence ID" value="PIM98648.1"/>
    <property type="molecule type" value="Genomic_DNA"/>
</dbReference>
<organism evidence="3 4">
    <name type="scientific">Handroanthus impetiginosus</name>
    <dbReference type="NCBI Taxonomy" id="429701"/>
    <lineage>
        <taxon>Eukaryota</taxon>
        <taxon>Viridiplantae</taxon>
        <taxon>Streptophyta</taxon>
        <taxon>Embryophyta</taxon>
        <taxon>Tracheophyta</taxon>
        <taxon>Spermatophyta</taxon>
        <taxon>Magnoliopsida</taxon>
        <taxon>eudicotyledons</taxon>
        <taxon>Gunneridae</taxon>
        <taxon>Pentapetalae</taxon>
        <taxon>asterids</taxon>
        <taxon>lamiids</taxon>
        <taxon>Lamiales</taxon>
        <taxon>Bignoniaceae</taxon>
        <taxon>Crescentiina</taxon>
        <taxon>Tabebuia alliance</taxon>
        <taxon>Handroanthus</taxon>
    </lineage>
</organism>
<feature type="region of interest" description="Disordered" evidence="1">
    <location>
        <begin position="37"/>
        <end position="66"/>
    </location>
</feature>
<evidence type="ECO:0000256" key="1">
    <source>
        <dbReference type="SAM" id="MobiDB-lite"/>
    </source>
</evidence>
<dbReference type="Proteomes" id="UP000231279">
    <property type="component" value="Unassembled WGS sequence"/>
</dbReference>
<feature type="signal peptide" evidence="2">
    <location>
        <begin position="1"/>
        <end position="20"/>
    </location>
</feature>
<gene>
    <name evidence="3" type="ORF">CDL12_28869</name>
</gene>
<name>A0A2G9G001_9LAMI</name>
<keyword evidence="4" id="KW-1185">Reference proteome</keyword>
<evidence type="ECO:0000256" key="2">
    <source>
        <dbReference type="SAM" id="SignalP"/>
    </source>
</evidence>
<keyword evidence="2" id="KW-0732">Signal</keyword>
<evidence type="ECO:0000313" key="4">
    <source>
        <dbReference type="Proteomes" id="UP000231279"/>
    </source>
</evidence>
<proteinExistence type="predicted"/>
<reference evidence="4" key="1">
    <citation type="journal article" date="2018" name="Gigascience">
        <title>Genome assembly of the Pink Ipe (Handroanthus impetiginosus, Bignoniaceae), a highly valued, ecologically keystone Neotropical timber forest tree.</title>
        <authorList>
            <person name="Silva-Junior O.B."/>
            <person name="Grattapaglia D."/>
            <person name="Novaes E."/>
            <person name="Collevatti R.G."/>
        </authorList>
    </citation>
    <scope>NUCLEOTIDE SEQUENCE [LARGE SCALE GENOMIC DNA]</scope>
    <source>
        <strain evidence="4">cv. UFG-1</strain>
    </source>
</reference>
<dbReference type="PROSITE" id="PS51257">
    <property type="entry name" value="PROKAR_LIPOPROTEIN"/>
    <property type="match status" value="1"/>
</dbReference>
<comment type="caution">
    <text evidence="3">The sequence shown here is derived from an EMBL/GenBank/DDBJ whole genome shotgun (WGS) entry which is preliminary data.</text>
</comment>